<dbReference type="PANTHER" id="PTHR45623">
    <property type="entry name" value="CHROMODOMAIN-HELICASE-DNA-BINDING PROTEIN 3-RELATED-RELATED"/>
    <property type="match status" value="1"/>
</dbReference>
<dbReference type="GO" id="GO:0005634">
    <property type="term" value="C:nucleus"/>
    <property type="evidence" value="ECO:0007669"/>
    <property type="project" value="UniProtKB-SubCell"/>
</dbReference>
<dbReference type="Gene3D" id="2.40.50.40">
    <property type="match status" value="2"/>
</dbReference>
<dbReference type="PROSITE" id="PS51192">
    <property type="entry name" value="HELICASE_ATP_BIND_1"/>
    <property type="match status" value="1"/>
</dbReference>
<dbReference type="InterPro" id="IPR016197">
    <property type="entry name" value="Chromo-like_dom_sf"/>
</dbReference>
<dbReference type="InterPro" id="IPR000330">
    <property type="entry name" value="SNF2_N"/>
</dbReference>
<dbReference type="InterPro" id="IPR001841">
    <property type="entry name" value="Znf_RING"/>
</dbReference>
<dbReference type="InterPro" id="IPR001965">
    <property type="entry name" value="Znf_PHD"/>
</dbReference>
<dbReference type="GO" id="GO:0000785">
    <property type="term" value="C:chromatin"/>
    <property type="evidence" value="ECO:0007669"/>
    <property type="project" value="TreeGrafter"/>
</dbReference>
<proteinExistence type="predicted"/>
<evidence type="ECO:0000256" key="5">
    <source>
        <dbReference type="ARBA" id="ARBA00022771"/>
    </source>
</evidence>
<evidence type="ECO:0000256" key="10">
    <source>
        <dbReference type="SAM" id="MobiDB-lite"/>
    </source>
</evidence>
<dbReference type="GO" id="GO:0042393">
    <property type="term" value="F:histone binding"/>
    <property type="evidence" value="ECO:0007669"/>
    <property type="project" value="TreeGrafter"/>
</dbReference>
<dbReference type="InterPro" id="IPR000953">
    <property type="entry name" value="Chromo/chromo_shadow_dom"/>
</dbReference>
<comment type="subcellular location">
    <subcellularLocation>
        <location evidence="1">Nucleus</location>
    </subcellularLocation>
</comment>
<reference evidence="14" key="1">
    <citation type="submission" date="2019-10" db="EMBL/GenBank/DDBJ databases">
        <title>Conservation and host-specific expression of non-tandemly repeated heterogenous ribosome RNA gene in arbuscular mycorrhizal fungi.</title>
        <authorList>
            <person name="Maeda T."/>
            <person name="Kobayashi Y."/>
            <person name="Nakagawa T."/>
            <person name="Ezawa T."/>
            <person name="Yamaguchi K."/>
            <person name="Bino T."/>
            <person name="Nishimoto Y."/>
            <person name="Shigenobu S."/>
            <person name="Kawaguchi M."/>
        </authorList>
    </citation>
    <scope>NUCLEOTIDE SEQUENCE</scope>
    <source>
        <strain evidence="14">HR1</strain>
    </source>
</reference>
<feature type="domain" description="Helicase C-terminal" evidence="13">
    <location>
        <begin position="990"/>
        <end position="1141"/>
    </location>
</feature>
<feature type="compositionally biased region" description="Basic and acidic residues" evidence="10">
    <location>
        <begin position="1611"/>
        <end position="1627"/>
    </location>
</feature>
<dbReference type="Proteomes" id="UP000615446">
    <property type="component" value="Unassembled WGS sequence"/>
</dbReference>
<dbReference type="SMART" id="SM00487">
    <property type="entry name" value="DEXDc"/>
    <property type="match status" value="1"/>
</dbReference>
<feature type="region of interest" description="Disordered" evidence="10">
    <location>
        <begin position="1540"/>
        <end position="1566"/>
    </location>
</feature>
<organism evidence="14 15">
    <name type="scientific">Rhizophagus clarus</name>
    <dbReference type="NCBI Taxonomy" id="94130"/>
    <lineage>
        <taxon>Eukaryota</taxon>
        <taxon>Fungi</taxon>
        <taxon>Fungi incertae sedis</taxon>
        <taxon>Mucoromycota</taxon>
        <taxon>Glomeromycotina</taxon>
        <taxon>Glomeromycetes</taxon>
        <taxon>Glomerales</taxon>
        <taxon>Glomeraceae</taxon>
        <taxon>Rhizophagus</taxon>
    </lineage>
</organism>
<keyword evidence="5" id="KW-0863">Zinc-finger</keyword>
<feature type="compositionally biased region" description="Basic and acidic residues" evidence="10">
    <location>
        <begin position="1282"/>
        <end position="1296"/>
    </location>
</feature>
<sequence length="1742" mass="200399">MNNEMNNVWQLVKLHDYRIILSFENFIRFGKNDFFIFIDDFYSLTYVFKCFSRDLLRDFILELLPYKRKTVEFQRRQPVASTSSQTPKRKRKIITLSSSEEDNTILDMVQTRSAKKKAKESKMNSESSETGKSMDDDSESLSDVETLDDTDQVISDDSNGSRIATRSKRRVNRINYSDEKYFRSRLGNDPDDLKKKKRSSSGNNSEKKRFKFLKSINGKNDRSTNQDKKISKFNSSNKKSKYHQETDNDDDDDDDDNDDDNDDDSETDKFSGNNDSMEGSSDQVSEDDDSESDSSGDGSKSIIDPISVARANNSEFISAHLDWCKKCGGSANRNSNNDKGPLVLCEYCSNSFHSICYSRKTTNSKIICQQCNKIDSHVSRCMICHEESYSKENNNSNSKEDSKKSNKVSTSNLDSDDSQVFFRCLNCTQAAHESCLPFLNEEKTLKDKMISYRESWKCHLCLKWEDKVDKILTYRKAPTDKDKVSPVSPEIPESQDTPTPQSEDISSDSDNIEDYEFLVKFKDLSYIQVEWVPGPWLYGVTPNKYNVYIKSQPEQLSEEEVVQKDWTKIHRILDVQFKSEITLREQFTNGQKNLGRGVPVQAYVKWKGLNYFDATWEPIKNLDKRKFEKAYQVLKNSYAIKEADIFVDRIFDAHLVQPAYLKNKKFDNTLKDYQLDGVNWLLHNWCNEISCILADEMGLGKTIQIIVFLLILYKERGRHPFLIVAPKSTTAGWSREFKRWARELNVIEYHGDRESLKIVEDYEMFPDGASNLKCHVVITTPEAIQQHTKTFSKVPLWEVLVVDEAHSLKSGQDSLRFKILDMKFKVFHKVLLTGTPMMNCIDELFNLLKFLGHKEFENPKKLAEEYQGLPTVDQLPALHKLLKTYFLRRTKSQVNLGLPPMDDVIVRVPMTQIQKTIYKETLEKNADFLKHVSRANRSTGFSNILMSLRQIVSHPYIINREEIDPEDERTEEQEEERKKKLVETSGKLVLLRDMLIKLHETKHRVLIFSQFVSMLSILEEFLEDLGYKFVKLDGSTDNELRQHNINAFQAPDSDIFVFLLSTRAGGVGLNLMAADTVFIFEPDFNPHQDIQALSRVHRIGQYKPVKVFRFITQFSIEEKIVEKGKIKLAKNELVVEKMDNENLDVKEVDDIIRYGAEALFSEDENEKLVGTYTDEAIEKLLDRSQMKTTEQVTESKNLTGFAFARIWDTKNQEIVEEKIIADDDVGESVESRDFWSKLLAHVANTTSSTEAPIQGRGARKRNKVDYYEGDITTPKKKQGKKRSIDPDFVPVEKEDVISSESDSGDDDSDDPSALDISNSKPVITSRGGMLSKKRKEDGPNSKRQRQSIEDDIYIDNPPIMDAANSSEFQNIYQNVTGSSTSYGREIYGYPYYTAHGQWQYHYESYNYQFHQVQMPIIHPQPQQLSQQVALLRPIAPSNKTNPQQNIIAQQIYTHDHNLPKAVQSTQNKVPTNNNALMQPVNFPNTTTQQNISIRPITSMHSNVHNLTNIPTNSNMHDHNHISIPMQMPTTNPIQSKLPDLQSQAQQYQPHYHNERSKSNNSTSKNVVIKEVSAETLKRKINKVSTTKSNDHQPLLNFPEPIVIISDDETEPECHEVPQNGERKDTESKSISVTPTSESSSSTVNMKTLDSPKNKGKQVVQHRGQNSITPSKSTNNQNVREFIRLFDEIQNSKEDFGLRLIAITRLYHKLISLNYDIEGHITLLEENDQLDKRLLKEFRNGIK</sequence>
<evidence type="ECO:0000256" key="2">
    <source>
        <dbReference type="ARBA" id="ARBA00022723"/>
    </source>
</evidence>
<dbReference type="SUPFAM" id="SSF52540">
    <property type="entry name" value="P-loop containing nucleoside triphosphate hydrolases"/>
    <property type="match status" value="2"/>
</dbReference>
<dbReference type="Pfam" id="PF23615">
    <property type="entry name" value="Chromo_MIT1"/>
    <property type="match status" value="1"/>
</dbReference>
<dbReference type="InterPro" id="IPR027417">
    <property type="entry name" value="P-loop_NTPase"/>
</dbReference>
<dbReference type="InterPro" id="IPR049730">
    <property type="entry name" value="SNF2/RAD54-like_C"/>
</dbReference>
<dbReference type="GO" id="GO:0005524">
    <property type="term" value="F:ATP binding"/>
    <property type="evidence" value="ECO:0007669"/>
    <property type="project" value="UniProtKB-KW"/>
</dbReference>
<name>A0A8H3M545_9GLOM</name>
<feature type="region of interest" description="Disordered" evidence="10">
    <location>
        <begin position="1245"/>
        <end position="1360"/>
    </location>
</feature>
<keyword evidence="7" id="KW-0862">Zinc</keyword>
<feature type="compositionally biased region" description="Basic and acidic residues" evidence="10">
    <location>
        <begin position="182"/>
        <end position="194"/>
    </location>
</feature>
<evidence type="ECO:0000256" key="7">
    <source>
        <dbReference type="ARBA" id="ARBA00022833"/>
    </source>
</evidence>
<feature type="compositionally biased region" description="Polar residues" evidence="10">
    <location>
        <begin position="1662"/>
        <end position="1674"/>
    </location>
</feature>
<evidence type="ECO:0000256" key="6">
    <source>
        <dbReference type="ARBA" id="ARBA00022801"/>
    </source>
</evidence>
<keyword evidence="9" id="KW-0539">Nucleus</keyword>
<feature type="compositionally biased region" description="Acidic residues" evidence="10">
    <location>
        <begin position="284"/>
        <end position="294"/>
    </location>
</feature>
<feature type="compositionally biased region" description="Acidic residues" evidence="10">
    <location>
        <begin position="136"/>
        <end position="151"/>
    </location>
</feature>
<dbReference type="PANTHER" id="PTHR45623:SF17">
    <property type="entry name" value="CHROMODOMAIN-HELICASE-DNA-BINDING PROTEIN 3-RELATED"/>
    <property type="match status" value="1"/>
</dbReference>
<dbReference type="Pfam" id="PF00271">
    <property type="entry name" value="Helicase_C"/>
    <property type="match status" value="1"/>
</dbReference>
<dbReference type="InterPro" id="IPR014001">
    <property type="entry name" value="Helicase_ATP-bd"/>
</dbReference>
<accession>A0A8H3M545</accession>
<dbReference type="SMART" id="SM00298">
    <property type="entry name" value="CHROMO"/>
    <property type="match status" value="2"/>
</dbReference>
<dbReference type="GO" id="GO:0016887">
    <property type="term" value="F:ATP hydrolysis activity"/>
    <property type="evidence" value="ECO:0007669"/>
    <property type="project" value="TreeGrafter"/>
</dbReference>
<dbReference type="InterPro" id="IPR056616">
    <property type="entry name" value="Chromo_MIT1"/>
</dbReference>
<dbReference type="EMBL" id="BLAL01000252">
    <property type="protein sequence ID" value="GES96718.1"/>
    <property type="molecule type" value="Genomic_DNA"/>
</dbReference>
<feature type="region of interest" description="Disordered" evidence="10">
    <location>
        <begin position="479"/>
        <end position="508"/>
    </location>
</feature>
<dbReference type="Pfam" id="PF00176">
    <property type="entry name" value="SNF2-rel_dom"/>
    <property type="match status" value="1"/>
</dbReference>
<evidence type="ECO:0000256" key="1">
    <source>
        <dbReference type="ARBA" id="ARBA00004123"/>
    </source>
</evidence>
<feature type="domain" description="Chromo" evidence="11">
    <location>
        <begin position="567"/>
        <end position="643"/>
    </location>
</feature>
<dbReference type="GO" id="GO:0140658">
    <property type="term" value="F:ATP-dependent chromatin remodeler activity"/>
    <property type="evidence" value="ECO:0007669"/>
    <property type="project" value="TreeGrafter"/>
</dbReference>
<dbReference type="PROSITE" id="PS50013">
    <property type="entry name" value="CHROMO_2"/>
    <property type="match status" value="1"/>
</dbReference>
<dbReference type="SMART" id="SM00490">
    <property type="entry name" value="HELICc"/>
    <property type="match status" value="1"/>
</dbReference>
<dbReference type="Gene3D" id="3.40.50.10810">
    <property type="entry name" value="Tandem AAA-ATPase domain"/>
    <property type="match status" value="1"/>
</dbReference>
<evidence type="ECO:0000313" key="15">
    <source>
        <dbReference type="Proteomes" id="UP000615446"/>
    </source>
</evidence>
<evidence type="ECO:0000313" key="14">
    <source>
        <dbReference type="EMBL" id="GES96718.1"/>
    </source>
</evidence>
<feature type="compositionally biased region" description="Acidic residues" evidence="10">
    <location>
        <begin position="247"/>
        <end position="266"/>
    </location>
</feature>
<keyword evidence="8" id="KW-0067">ATP-binding</keyword>
<dbReference type="CDD" id="cd15489">
    <property type="entry name" value="PHD_SF"/>
    <property type="match status" value="1"/>
</dbReference>
<evidence type="ECO:0000256" key="9">
    <source>
        <dbReference type="ARBA" id="ARBA00023242"/>
    </source>
</evidence>
<dbReference type="SMART" id="SM00249">
    <property type="entry name" value="PHD"/>
    <property type="match status" value="2"/>
</dbReference>
<dbReference type="SUPFAM" id="SSF54160">
    <property type="entry name" value="Chromo domain-like"/>
    <property type="match status" value="2"/>
</dbReference>
<evidence type="ECO:0000256" key="4">
    <source>
        <dbReference type="ARBA" id="ARBA00022741"/>
    </source>
</evidence>
<dbReference type="SUPFAM" id="SSF57903">
    <property type="entry name" value="FYVE/PHD zinc finger"/>
    <property type="match status" value="1"/>
</dbReference>
<dbReference type="InterPro" id="IPR038718">
    <property type="entry name" value="SNF2-like_sf"/>
</dbReference>
<feature type="domain" description="Helicase ATP-binding" evidence="12">
    <location>
        <begin position="682"/>
        <end position="854"/>
    </location>
</feature>
<feature type="region of interest" description="Disordered" evidence="10">
    <location>
        <begin position="75"/>
        <end position="94"/>
    </location>
</feature>
<keyword evidence="2" id="KW-0479">Metal-binding</keyword>
<dbReference type="InterPro" id="IPR011011">
    <property type="entry name" value="Znf_FYVE_PHD"/>
</dbReference>
<dbReference type="OrthoDB" id="5857104at2759"/>
<evidence type="ECO:0000256" key="8">
    <source>
        <dbReference type="ARBA" id="ARBA00022840"/>
    </source>
</evidence>
<feature type="compositionally biased region" description="Acidic residues" evidence="10">
    <location>
        <begin position="1302"/>
        <end position="1312"/>
    </location>
</feature>
<dbReference type="GO" id="GO:0003677">
    <property type="term" value="F:DNA binding"/>
    <property type="evidence" value="ECO:0007669"/>
    <property type="project" value="TreeGrafter"/>
</dbReference>
<feature type="compositionally biased region" description="Basic and acidic residues" evidence="10">
    <location>
        <begin position="219"/>
        <end position="230"/>
    </location>
</feature>
<keyword evidence="3" id="KW-0677">Repeat</keyword>
<dbReference type="SMART" id="SM00184">
    <property type="entry name" value="RING"/>
    <property type="match status" value="2"/>
</dbReference>
<feature type="region of interest" description="Disordered" evidence="10">
    <location>
        <begin position="391"/>
        <end position="414"/>
    </location>
</feature>
<evidence type="ECO:0000259" key="13">
    <source>
        <dbReference type="PROSITE" id="PS51194"/>
    </source>
</evidence>
<feature type="region of interest" description="Disordered" evidence="10">
    <location>
        <begin position="1610"/>
        <end position="1674"/>
    </location>
</feature>
<feature type="region of interest" description="Disordered" evidence="10">
    <location>
        <begin position="112"/>
        <end position="166"/>
    </location>
</feature>
<feature type="region of interest" description="Disordered" evidence="10">
    <location>
        <begin position="182"/>
        <end position="302"/>
    </location>
</feature>
<evidence type="ECO:0000259" key="11">
    <source>
        <dbReference type="PROSITE" id="PS50013"/>
    </source>
</evidence>
<dbReference type="PROSITE" id="PS01359">
    <property type="entry name" value="ZF_PHD_1"/>
    <property type="match status" value="1"/>
</dbReference>
<dbReference type="InterPro" id="IPR001650">
    <property type="entry name" value="Helicase_C-like"/>
</dbReference>
<dbReference type="GO" id="GO:0003682">
    <property type="term" value="F:chromatin binding"/>
    <property type="evidence" value="ECO:0007669"/>
    <property type="project" value="TreeGrafter"/>
</dbReference>
<dbReference type="GO" id="GO:0008270">
    <property type="term" value="F:zinc ion binding"/>
    <property type="evidence" value="ECO:0007669"/>
    <property type="project" value="UniProtKB-KW"/>
</dbReference>
<dbReference type="Gene3D" id="3.40.50.300">
    <property type="entry name" value="P-loop containing nucleotide triphosphate hydrolases"/>
    <property type="match status" value="1"/>
</dbReference>
<evidence type="ECO:0000259" key="12">
    <source>
        <dbReference type="PROSITE" id="PS51192"/>
    </source>
</evidence>
<evidence type="ECO:0000256" key="3">
    <source>
        <dbReference type="ARBA" id="ARBA00022737"/>
    </source>
</evidence>
<dbReference type="CDD" id="cd18793">
    <property type="entry name" value="SF2_C_SNF"/>
    <property type="match status" value="1"/>
</dbReference>
<protein>
    <submittedName>
        <fullName evidence="14">Chromatin remodeling complex subunit (Chd3), putative</fullName>
    </submittedName>
</protein>
<dbReference type="PROSITE" id="PS51194">
    <property type="entry name" value="HELICASE_CTER"/>
    <property type="match status" value="1"/>
</dbReference>
<gene>
    <name evidence="14" type="ORF">RCL2_002333700</name>
</gene>
<comment type="caution">
    <text evidence="14">The sequence shown here is derived from an EMBL/GenBank/DDBJ whole genome shotgun (WGS) entry which is preliminary data.</text>
</comment>
<keyword evidence="4" id="KW-0547">Nucleotide-binding</keyword>
<dbReference type="InterPro" id="IPR019786">
    <property type="entry name" value="Zinc_finger_PHD-type_CS"/>
</dbReference>
<feature type="compositionally biased region" description="Low complexity" evidence="10">
    <location>
        <begin position="1628"/>
        <end position="1642"/>
    </location>
</feature>
<keyword evidence="6" id="KW-0378">Hydrolase</keyword>
<feature type="compositionally biased region" description="Polar residues" evidence="10">
    <location>
        <begin position="152"/>
        <end position="164"/>
    </location>
</feature>